<evidence type="ECO:0008006" key="3">
    <source>
        <dbReference type="Google" id="ProtNLM"/>
    </source>
</evidence>
<name>A0A061SCX0_9CHLO</name>
<gene>
    <name evidence="2" type="ORF">TSPGSL018_9669</name>
</gene>
<organism evidence="2">
    <name type="scientific">Tetraselmis sp. GSL018</name>
    <dbReference type="NCBI Taxonomy" id="582737"/>
    <lineage>
        <taxon>Eukaryota</taxon>
        <taxon>Viridiplantae</taxon>
        <taxon>Chlorophyta</taxon>
        <taxon>core chlorophytes</taxon>
        <taxon>Chlorodendrophyceae</taxon>
        <taxon>Chlorodendrales</taxon>
        <taxon>Chlorodendraceae</taxon>
        <taxon>Tetraselmis</taxon>
    </lineage>
</organism>
<reference evidence="2" key="1">
    <citation type="submission" date="2014-05" db="EMBL/GenBank/DDBJ databases">
        <title>The transcriptome of the halophilic microalga Tetraselmis sp. GSL018 isolated from the Great Salt Lake, Utah.</title>
        <authorList>
            <person name="Jinkerson R.E."/>
            <person name="D'Adamo S."/>
            <person name="Posewitz M.C."/>
        </authorList>
    </citation>
    <scope>NUCLEOTIDE SEQUENCE</scope>
    <source>
        <strain evidence="2">GSL018</strain>
    </source>
</reference>
<proteinExistence type="predicted"/>
<evidence type="ECO:0000256" key="1">
    <source>
        <dbReference type="SAM" id="SignalP"/>
    </source>
</evidence>
<dbReference type="AlphaFoldDB" id="A0A061SCX0"/>
<protein>
    <recommendedName>
        <fullName evidence="3">Secreted protein</fullName>
    </recommendedName>
</protein>
<evidence type="ECO:0000313" key="2">
    <source>
        <dbReference type="EMBL" id="JAC80710.1"/>
    </source>
</evidence>
<dbReference type="EMBL" id="GBEZ01004514">
    <property type="protein sequence ID" value="JAC80710.1"/>
    <property type="molecule type" value="Transcribed_RNA"/>
</dbReference>
<keyword evidence="1" id="KW-0732">Signal</keyword>
<feature type="signal peptide" evidence="1">
    <location>
        <begin position="1"/>
        <end position="27"/>
    </location>
</feature>
<sequence length="65" mass="7444">MIMQATELIALLPRFVFNLLLFAMSQAFGLQFNDKAGKHRNSVVTCLLVFKVHRFVSEANLIPHR</sequence>
<feature type="chain" id="PRO_5001610270" description="Secreted protein" evidence="1">
    <location>
        <begin position="28"/>
        <end position="65"/>
    </location>
</feature>
<accession>A0A061SCX0</accession>